<feature type="transmembrane region" description="Helical" evidence="1">
    <location>
        <begin position="141"/>
        <end position="164"/>
    </location>
</feature>
<reference evidence="2 3" key="1">
    <citation type="submission" date="2020-08" db="EMBL/GenBank/DDBJ databases">
        <title>Genomic Encyclopedia of Type Strains, Phase IV (KMG-IV): sequencing the most valuable type-strain genomes for metagenomic binning, comparative biology and taxonomic classification.</title>
        <authorList>
            <person name="Goeker M."/>
        </authorList>
    </citation>
    <scope>NUCLEOTIDE SEQUENCE [LARGE SCALE GENOMIC DNA]</scope>
    <source>
        <strain evidence="2 3">DSM 27165</strain>
    </source>
</reference>
<evidence type="ECO:0000313" key="3">
    <source>
        <dbReference type="Proteomes" id="UP000575898"/>
    </source>
</evidence>
<keyword evidence="1" id="KW-0812">Transmembrane</keyword>
<dbReference type="PANTHER" id="PTHR34980">
    <property type="entry name" value="INNER MEMBRANE PROTEIN-RELATED-RELATED"/>
    <property type="match status" value="1"/>
</dbReference>
<dbReference type="SUPFAM" id="SSF54523">
    <property type="entry name" value="Pili subunits"/>
    <property type="match status" value="1"/>
</dbReference>
<dbReference type="InterPro" id="IPR045584">
    <property type="entry name" value="Pilin-like"/>
</dbReference>
<keyword evidence="3" id="KW-1185">Reference proteome</keyword>
<sequence>MAELGGVNPYQAPNVAVDRQVDETYQPSLFSLRGRIGRIRYLAFQTANYFLVVVPFGVLSGLATSSFGPFLGGLVAVLGWSALVIMSLIVTRRRCHDMGWSGWAALMVFVPLINLLFVFKAGDTGPNQYGPPAEKHSKGTVFVALVFPLIALLGIVAAIAIPAYQNYAKQARHAQYQQPGQ</sequence>
<keyword evidence="1" id="KW-1133">Transmembrane helix</keyword>
<comment type="caution">
    <text evidence="2">The sequence shown here is derived from an EMBL/GenBank/DDBJ whole genome shotgun (WGS) entry which is preliminary data.</text>
</comment>
<evidence type="ECO:0000313" key="2">
    <source>
        <dbReference type="EMBL" id="MBB5018531.1"/>
    </source>
</evidence>
<dbReference type="PANTHER" id="PTHR34980:SF3">
    <property type="entry name" value="BLR8105 PROTEIN"/>
    <property type="match status" value="1"/>
</dbReference>
<dbReference type="Proteomes" id="UP000575898">
    <property type="component" value="Unassembled WGS sequence"/>
</dbReference>
<dbReference type="Gene3D" id="3.30.700.10">
    <property type="entry name" value="Glycoprotein, Type 4 Pilin"/>
    <property type="match status" value="1"/>
</dbReference>
<dbReference type="EMBL" id="JACHHY010000009">
    <property type="protein sequence ID" value="MBB5018531.1"/>
    <property type="molecule type" value="Genomic_DNA"/>
</dbReference>
<feature type="transmembrane region" description="Helical" evidence="1">
    <location>
        <begin position="41"/>
        <end position="64"/>
    </location>
</feature>
<accession>A0A840MTK2</accession>
<keyword evidence="1" id="KW-0472">Membrane</keyword>
<dbReference type="Pfam" id="PF05656">
    <property type="entry name" value="DUF805"/>
    <property type="match status" value="1"/>
</dbReference>
<evidence type="ECO:0000256" key="1">
    <source>
        <dbReference type="SAM" id="Phobius"/>
    </source>
</evidence>
<feature type="transmembrane region" description="Helical" evidence="1">
    <location>
        <begin position="102"/>
        <end position="121"/>
    </location>
</feature>
<gene>
    <name evidence="2" type="ORF">HNQ59_001820</name>
</gene>
<organism evidence="2 3">
    <name type="scientific">Chitinivorax tropicus</name>
    <dbReference type="NCBI Taxonomy" id="714531"/>
    <lineage>
        <taxon>Bacteria</taxon>
        <taxon>Pseudomonadati</taxon>
        <taxon>Pseudomonadota</taxon>
        <taxon>Betaproteobacteria</taxon>
        <taxon>Chitinivorax</taxon>
    </lineage>
</organism>
<proteinExistence type="predicted"/>
<dbReference type="AlphaFoldDB" id="A0A840MTK2"/>
<dbReference type="GO" id="GO:0005886">
    <property type="term" value="C:plasma membrane"/>
    <property type="evidence" value="ECO:0007669"/>
    <property type="project" value="TreeGrafter"/>
</dbReference>
<feature type="transmembrane region" description="Helical" evidence="1">
    <location>
        <begin position="70"/>
        <end position="90"/>
    </location>
</feature>
<dbReference type="RefSeq" id="WP_184037947.1">
    <property type="nucleotide sequence ID" value="NZ_JACHHY010000009.1"/>
</dbReference>
<protein>
    <submittedName>
        <fullName evidence="2">Uncharacterized membrane protein YhaH (DUF805 family)</fullName>
    </submittedName>
</protein>
<name>A0A840MTK2_9PROT</name>
<dbReference type="InterPro" id="IPR008523">
    <property type="entry name" value="DUF805"/>
</dbReference>